<keyword evidence="2" id="KW-1133">Transmembrane helix</keyword>
<dbReference type="Proteomes" id="UP001205965">
    <property type="component" value="Unassembled WGS sequence"/>
</dbReference>
<feature type="transmembrane region" description="Helical" evidence="2">
    <location>
        <begin position="134"/>
        <end position="151"/>
    </location>
</feature>
<keyword evidence="4" id="KW-1185">Reference proteome</keyword>
<evidence type="ECO:0000256" key="1">
    <source>
        <dbReference type="SAM" id="MobiDB-lite"/>
    </source>
</evidence>
<comment type="caution">
    <text evidence="3">The sequence shown here is derived from an EMBL/GenBank/DDBJ whole genome shotgun (WGS) entry which is preliminary data.</text>
</comment>
<keyword evidence="2" id="KW-0812">Transmembrane</keyword>
<organism evidence="3 4">
    <name type="scientific">Corynebacterium lemuris</name>
    <dbReference type="NCBI Taxonomy" id="1859292"/>
    <lineage>
        <taxon>Bacteria</taxon>
        <taxon>Bacillati</taxon>
        <taxon>Actinomycetota</taxon>
        <taxon>Actinomycetes</taxon>
        <taxon>Mycobacteriales</taxon>
        <taxon>Corynebacteriaceae</taxon>
        <taxon>Corynebacterium</taxon>
    </lineage>
</organism>
<protein>
    <recommendedName>
        <fullName evidence="5">Tellurium resistance protein TerC</fullName>
    </recommendedName>
</protein>
<name>A0ABT2FT38_9CORY</name>
<gene>
    <name evidence="3" type="ORF">NYP18_01840</name>
</gene>
<feature type="transmembrane region" description="Helical" evidence="2">
    <location>
        <begin position="79"/>
        <end position="98"/>
    </location>
</feature>
<accession>A0ABT2FT38</accession>
<evidence type="ECO:0000313" key="4">
    <source>
        <dbReference type="Proteomes" id="UP001205965"/>
    </source>
</evidence>
<feature type="transmembrane region" description="Helical" evidence="2">
    <location>
        <begin position="37"/>
        <end position="59"/>
    </location>
</feature>
<evidence type="ECO:0000256" key="2">
    <source>
        <dbReference type="SAM" id="Phobius"/>
    </source>
</evidence>
<keyword evidence="2" id="KW-0472">Membrane</keyword>
<dbReference type="RefSeq" id="WP_259426408.1">
    <property type="nucleotide sequence ID" value="NZ_JANWTC010000001.1"/>
</dbReference>
<sequence>MPSMFPGMYTSPDDPNRAPRRAATGDDSDTWPGSLRWGYYFSVAAAVVMVLTGLVVLTQDWAGDPSASVDVIDAFRRNLRFIGVFNIVAGLVIAALAAQLKAGGRISRRVLIVVFAITVFCNIAAFAIQVGGLAMVLIVLLLAVAAVMIFRPEANRYIQRMSSLED</sequence>
<evidence type="ECO:0000313" key="3">
    <source>
        <dbReference type="EMBL" id="MCS5478390.1"/>
    </source>
</evidence>
<reference evidence="3 4" key="1">
    <citation type="submission" date="2022-08" db="EMBL/GenBank/DDBJ databases">
        <title>YIM 101645 draft genome.</title>
        <authorList>
            <person name="Chen X."/>
        </authorList>
    </citation>
    <scope>NUCLEOTIDE SEQUENCE [LARGE SCALE GENOMIC DNA]</scope>
    <source>
        <strain evidence="3 4">YIM 101645</strain>
    </source>
</reference>
<feature type="region of interest" description="Disordered" evidence="1">
    <location>
        <begin position="1"/>
        <end position="27"/>
    </location>
</feature>
<proteinExistence type="predicted"/>
<evidence type="ECO:0008006" key="5">
    <source>
        <dbReference type="Google" id="ProtNLM"/>
    </source>
</evidence>
<dbReference type="EMBL" id="JANWTC010000001">
    <property type="protein sequence ID" value="MCS5478390.1"/>
    <property type="molecule type" value="Genomic_DNA"/>
</dbReference>
<feature type="transmembrane region" description="Helical" evidence="2">
    <location>
        <begin position="110"/>
        <end position="128"/>
    </location>
</feature>